<dbReference type="Gene3D" id="2.60.40.10">
    <property type="entry name" value="Immunoglobulins"/>
    <property type="match status" value="2"/>
</dbReference>
<keyword evidence="3" id="KW-1029">Fimbrium biogenesis</keyword>
<dbReference type="InterPro" id="IPR008962">
    <property type="entry name" value="PapD-like_sf"/>
</dbReference>
<comment type="subcellular location">
    <subcellularLocation>
        <location evidence="1 8">Periplasm</location>
    </subcellularLocation>
</comment>
<gene>
    <name evidence="12" type="primary">yadV_3</name>
    <name evidence="12" type="ORF">SB6411_03203</name>
</gene>
<reference evidence="12 13" key="1">
    <citation type="submission" date="2019-07" db="EMBL/GenBank/DDBJ databases">
        <authorList>
            <person name="Brisse S."/>
            <person name="Rodrigues C."/>
            <person name="Thorpe H."/>
        </authorList>
    </citation>
    <scope>NUCLEOTIDE SEQUENCE [LARGE SCALE GENOMIC DNA]</scope>
    <source>
        <strain evidence="12">SB6411</strain>
    </source>
</reference>
<dbReference type="EMBL" id="CABGGS010000045">
    <property type="protein sequence ID" value="VUS85303.1"/>
    <property type="molecule type" value="Genomic_DNA"/>
</dbReference>
<accession>A0ABY6VHV7</accession>
<name>A0ABY6VHV7_9ENTR</name>
<evidence type="ECO:0000259" key="11">
    <source>
        <dbReference type="Pfam" id="PF02753"/>
    </source>
</evidence>
<dbReference type="RefSeq" id="WP_235892152.1">
    <property type="nucleotide sequence ID" value="NZ_CABGGS010000045.1"/>
</dbReference>
<comment type="similarity">
    <text evidence="2 8">Belongs to the periplasmic pilus chaperone family.</text>
</comment>
<feature type="chain" id="PRO_5045583447" evidence="9">
    <location>
        <begin position="26"/>
        <end position="233"/>
    </location>
</feature>
<evidence type="ECO:0000313" key="12">
    <source>
        <dbReference type="EMBL" id="VUS85303.1"/>
    </source>
</evidence>
<proteinExistence type="inferred from homology"/>
<evidence type="ECO:0000259" key="10">
    <source>
        <dbReference type="Pfam" id="PF00345"/>
    </source>
</evidence>
<dbReference type="InterPro" id="IPR036316">
    <property type="entry name" value="Pili_assmbl_chap_C_dom_sf"/>
</dbReference>
<dbReference type="InterPro" id="IPR050643">
    <property type="entry name" value="Periplasmic_pilus_chap"/>
</dbReference>
<keyword evidence="13" id="KW-1185">Reference proteome</keyword>
<dbReference type="SUPFAM" id="SSF49584">
    <property type="entry name" value="Periplasmic chaperone C-domain"/>
    <property type="match status" value="1"/>
</dbReference>
<dbReference type="PANTHER" id="PTHR30251:SF2">
    <property type="entry name" value="FIMBRIAL CHAPERONE YADV-RELATED"/>
    <property type="match status" value="1"/>
</dbReference>
<keyword evidence="5" id="KW-0574">Periplasm</keyword>
<dbReference type="InterPro" id="IPR018046">
    <property type="entry name" value="Pili_assmbl_chaperone_CS"/>
</dbReference>
<dbReference type="InterPro" id="IPR016147">
    <property type="entry name" value="Pili_assmbl_chaperone_N"/>
</dbReference>
<evidence type="ECO:0000256" key="7">
    <source>
        <dbReference type="ARBA" id="ARBA00023319"/>
    </source>
</evidence>
<evidence type="ECO:0000256" key="9">
    <source>
        <dbReference type="SAM" id="SignalP"/>
    </source>
</evidence>
<dbReference type="PANTHER" id="PTHR30251">
    <property type="entry name" value="PILUS ASSEMBLY CHAPERONE"/>
    <property type="match status" value="1"/>
</dbReference>
<evidence type="ECO:0000256" key="5">
    <source>
        <dbReference type="ARBA" id="ARBA00022764"/>
    </source>
</evidence>
<organism evidence="12 13">
    <name type="scientific">Klebsiella spallanzanii</name>
    <dbReference type="NCBI Taxonomy" id="2587528"/>
    <lineage>
        <taxon>Bacteria</taxon>
        <taxon>Pseudomonadati</taxon>
        <taxon>Pseudomonadota</taxon>
        <taxon>Gammaproteobacteria</taxon>
        <taxon>Enterobacterales</taxon>
        <taxon>Enterobacteriaceae</taxon>
        <taxon>Klebsiella/Raoultella group</taxon>
        <taxon>Klebsiella</taxon>
    </lineage>
</organism>
<dbReference type="Pfam" id="PF00345">
    <property type="entry name" value="PapD_N"/>
    <property type="match status" value="1"/>
</dbReference>
<dbReference type="Proteomes" id="UP000317652">
    <property type="component" value="Unassembled WGS sequence"/>
</dbReference>
<feature type="domain" description="Pili assembly chaperone N-terminal" evidence="10">
    <location>
        <begin position="26"/>
        <end position="146"/>
    </location>
</feature>
<keyword evidence="4 9" id="KW-0732">Signal</keyword>
<evidence type="ECO:0000313" key="13">
    <source>
        <dbReference type="Proteomes" id="UP000317652"/>
    </source>
</evidence>
<sequence>MHNRTFFHAAAMLALSLFSAVPAQAGIVITGTRVIYPAGEQEVTVKIDNDGERPVLVQSWIDEGDANASPETASVPFTLTPPVSRINKGKGQMLRLIYTGATLPADKESLFWLNVLEIPATSQEKQNKLKMAFRSRLKIFYRPAGLPGSANEAGQSVTWKKVPGGIEGTNPTPYFVSMANVTGDKEGKVVVAKGGMIEPRGRIFFPGKKKLSVIYPSYIDDYGGIKQVSQPVS</sequence>
<dbReference type="SUPFAM" id="SSF49354">
    <property type="entry name" value="PapD-like"/>
    <property type="match status" value="1"/>
</dbReference>
<evidence type="ECO:0000256" key="4">
    <source>
        <dbReference type="ARBA" id="ARBA00022729"/>
    </source>
</evidence>
<dbReference type="InterPro" id="IPR016148">
    <property type="entry name" value="Pili_assmbl_chaperone_C"/>
</dbReference>
<evidence type="ECO:0000256" key="3">
    <source>
        <dbReference type="ARBA" id="ARBA00022558"/>
    </source>
</evidence>
<evidence type="ECO:0000256" key="6">
    <source>
        <dbReference type="ARBA" id="ARBA00023186"/>
    </source>
</evidence>
<feature type="signal peptide" evidence="9">
    <location>
        <begin position="1"/>
        <end position="25"/>
    </location>
</feature>
<feature type="domain" description="Pili assembly chaperone C-terminal" evidence="11">
    <location>
        <begin position="169"/>
        <end position="226"/>
    </location>
</feature>
<evidence type="ECO:0000256" key="1">
    <source>
        <dbReference type="ARBA" id="ARBA00004418"/>
    </source>
</evidence>
<keyword evidence="6 8" id="KW-0143">Chaperone</keyword>
<dbReference type="PRINTS" id="PR00969">
    <property type="entry name" value="CHAPERONPILI"/>
</dbReference>
<evidence type="ECO:0000256" key="8">
    <source>
        <dbReference type="RuleBase" id="RU003918"/>
    </source>
</evidence>
<dbReference type="Pfam" id="PF02753">
    <property type="entry name" value="PapD_C"/>
    <property type="match status" value="1"/>
</dbReference>
<dbReference type="PROSITE" id="PS00635">
    <property type="entry name" value="PILI_CHAPERONE"/>
    <property type="match status" value="1"/>
</dbReference>
<dbReference type="InterPro" id="IPR013783">
    <property type="entry name" value="Ig-like_fold"/>
</dbReference>
<evidence type="ECO:0000256" key="2">
    <source>
        <dbReference type="ARBA" id="ARBA00007399"/>
    </source>
</evidence>
<comment type="caution">
    <text evidence="12">The sequence shown here is derived from an EMBL/GenBank/DDBJ whole genome shotgun (WGS) entry which is preliminary data.</text>
</comment>
<protein>
    <submittedName>
        <fullName evidence="12">Fimbrial chaperone YadV</fullName>
    </submittedName>
</protein>
<dbReference type="InterPro" id="IPR001829">
    <property type="entry name" value="Pili_assmbl_chaperone_bac"/>
</dbReference>
<keyword evidence="7" id="KW-0393">Immunoglobulin domain</keyword>